<dbReference type="InterPro" id="IPR023049">
    <property type="entry name" value="GlgC_bac"/>
</dbReference>
<comment type="catalytic activity">
    <reaction evidence="9">
        <text>alpha-D-glucose 1-phosphate + ATP + H(+) = ADP-alpha-D-glucose + diphosphate</text>
        <dbReference type="Rhea" id="RHEA:12120"/>
        <dbReference type="ChEBI" id="CHEBI:15378"/>
        <dbReference type="ChEBI" id="CHEBI:30616"/>
        <dbReference type="ChEBI" id="CHEBI:33019"/>
        <dbReference type="ChEBI" id="CHEBI:57498"/>
        <dbReference type="ChEBI" id="CHEBI:58601"/>
        <dbReference type="EC" id="2.7.7.27"/>
    </reaction>
</comment>
<feature type="domain" description="Nucleotidyl transferase" evidence="10">
    <location>
        <begin position="17"/>
        <end position="268"/>
    </location>
</feature>
<dbReference type="CDD" id="cd04651">
    <property type="entry name" value="LbH_G1P_AT_C"/>
    <property type="match status" value="1"/>
</dbReference>
<dbReference type="Gene3D" id="2.160.10.10">
    <property type="entry name" value="Hexapeptide repeat proteins"/>
    <property type="match status" value="1"/>
</dbReference>
<dbReference type="Gene3D" id="3.90.550.10">
    <property type="entry name" value="Spore Coat Polysaccharide Biosynthesis Protein SpsA, Chain A"/>
    <property type="match status" value="1"/>
</dbReference>
<evidence type="ECO:0000256" key="4">
    <source>
        <dbReference type="ARBA" id="ARBA00022695"/>
    </source>
</evidence>
<keyword evidence="5 9" id="KW-0547">Nucleotide-binding</keyword>
<comment type="caution">
    <text evidence="9">Lacks conserved residue(s) required for the propagation of feature annotation.</text>
</comment>
<reference evidence="13" key="1">
    <citation type="submission" date="2016-10" db="EMBL/GenBank/DDBJ databases">
        <authorList>
            <person name="Varghese N."/>
            <person name="Submissions S."/>
        </authorList>
    </citation>
    <scope>NUCLEOTIDE SEQUENCE [LARGE SCALE GENOMIC DNA]</scope>
    <source>
        <strain evidence="13">DSM 20403</strain>
    </source>
</reference>
<evidence type="ECO:0000256" key="3">
    <source>
        <dbReference type="ARBA" id="ARBA00022679"/>
    </source>
</evidence>
<dbReference type="CDD" id="cd02508">
    <property type="entry name" value="ADP_Glucose_PP"/>
    <property type="match status" value="1"/>
</dbReference>
<dbReference type="NCBIfam" id="NF003670">
    <property type="entry name" value="PRK05293.1"/>
    <property type="match status" value="1"/>
</dbReference>
<sequence>MKDGVFPSGEMKNEMLAMILAGGKGTRLGKLTQNIAKPAVPFGGRYRIIDFTLSNCVNSGVKNIGVITQYQPLVLNNHIGNGASWGLDRLDSGVTILQPYSNNEGSKWFEGTAHAIYQNIDYIDMMDPEYLLVLSGDHIYKMDYEDMLNQHKENNAALTVAVIDVPWDEASRFGIMNTDENDRITEFEEKPAEPKSNHASMGIYIFTWARLRNVLMNSFQKDVDMYDFGKNVIPFYIKSGDNVYAYHFSGYWKDVGTIDSLWRANMEFIDDEGGLDIRDKNWRIYSKNPIAPPQFVTEKADVENSMIVDGCFISGEVKHSILAASVQVKEGASIKDSVVMTGASIGKNVKINRAIIGENAVIGDGAVIDGTDEVAVVGNSEVIGVTVDEG</sequence>
<dbReference type="InterPro" id="IPR005835">
    <property type="entry name" value="NTP_transferase_dom"/>
</dbReference>
<dbReference type="InterPro" id="IPR005836">
    <property type="entry name" value="ADP_Glu_pyroP_CS"/>
</dbReference>
<dbReference type="GO" id="GO:0005978">
    <property type="term" value="P:glycogen biosynthetic process"/>
    <property type="evidence" value="ECO:0007669"/>
    <property type="project" value="UniProtKB-UniRule"/>
</dbReference>
<keyword evidence="2 9" id="KW-0321">Glycogen metabolism</keyword>
<dbReference type="PROSITE" id="PS00809">
    <property type="entry name" value="ADP_GLC_PYROPHOSPH_2"/>
    <property type="match status" value="1"/>
</dbReference>
<dbReference type="InterPro" id="IPR056818">
    <property type="entry name" value="GlmU/GlgC-like_hexapep"/>
</dbReference>
<evidence type="ECO:0000313" key="13">
    <source>
        <dbReference type="Proteomes" id="UP000182635"/>
    </source>
</evidence>
<feature type="binding site" evidence="9">
    <location>
        <begin position="189"/>
        <end position="190"/>
    </location>
    <ligand>
        <name>alpha-D-glucose 1-phosphate</name>
        <dbReference type="ChEBI" id="CHEBI:58601"/>
    </ligand>
</feature>
<evidence type="ECO:0000259" key="10">
    <source>
        <dbReference type="Pfam" id="PF00483"/>
    </source>
</evidence>
<keyword evidence="6 9" id="KW-0067">ATP-binding</keyword>
<dbReference type="HAMAP" id="MF_00624">
    <property type="entry name" value="GlgC"/>
    <property type="match status" value="1"/>
</dbReference>
<evidence type="ECO:0000313" key="12">
    <source>
        <dbReference type="EMBL" id="SFG29053.1"/>
    </source>
</evidence>
<keyword evidence="4 9" id="KW-0548">Nucleotidyltransferase</keyword>
<dbReference type="NCBIfam" id="TIGR02091">
    <property type="entry name" value="glgC"/>
    <property type="match status" value="1"/>
</dbReference>
<evidence type="ECO:0000256" key="6">
    <source>
        <dbReference type="ARBA" id="ARBA00022840"/>
    </source>
</evidence>
<feature type="site" description="Could play a key role in the communication between the regulatory and the substrate sites" evidence="9">
    <location>
        <position position="108"/>
    </location>
</feature>
<dbReference type="Pfam" id="PF00483">
    <property type="entry name" value="NTP_transferase"/>
    <property type="match status" value="1"/>
</dbReference>
<dbReference type="InterPro" id="IPR011831">
    <property type="entry name" value="ADP-Glc_PPase"/>
</dbReference>
<organism evidence="12 13">
    <name type="scientific">Ligilactobacillus ruminis DSM 20403 = NBRC 102161</name>
    <dbReference type="NCBI Taxonomy" id="1423798"/>
    <lineage>
        <taxon>Bacteria</taxon>
        <taxon>Bacillati</taxon>
        <taxon>Bacillota</taxon>
        <taxon>Bacilli</taxon>
        <taxon>Lactobacillales</taxon>
        <taxon>Lactobacillaceae</taxon>
        <taxon>Ligilactobacillus</taxon>
    </lineage>
</organism>
<dbReference type="EMBL" id="FOPI01000009">
    <property type="protein sequence ID" value="SFG29053.1"/>
    <property type="molecule type" value="Genomic_DNA"/>
</dbReference>
<comment type="subunit">
    <text evidence="9">Homotetramer.</text>
</comment>
<dbReference type="SUPFAM" id="SSF53448">
    <property type="entry name" value="Nucleotide-diphospho-sugar transferases"/>
    <property type="match status" value="1"/>
</dbReference>
<dbReference type="PANTHER" id="PTHR43523">
    <property type="entry name" value="GLUCOSE-1-PHOSPHATE ADENYLYLTRANSFERASE-RELATED"/>
    <property type="match status" value="1"/>
</dbReference>
<dbReference type="InterPro" id="IPR029044">
    <property type="entry name" value="Nucleotide-diphossugar_trans"/>
</dbReference>
<evidence type="ECO:0000256" key="1">
    <source>
        <dbReference type="ARBA" id="ARBA00010443"/>
    </source>
</evidence>
<evidence type="ECO:0000259" key="11">
    <source>
        <dbReference type="Pfam" id="PF24894"/>
    </source>
</evidence>
<dbReference type="NCBIfam" id="TIGR02092">
    <property type="entry name" value="glgD"/>
    <property type="match status" value="1"/>
</dbReference>
<proteinExistence type="inferred from homology"/>
<dbReference type="SUPFAM" id="SSF51161">
    <property type="entry name" value="Trimeric LpxA-like enzymes"/>
    <property type="match status" value="1"/>
</dbReference>
<comment type="similarity">
    <text evidence="1 9">Belongs to the bacterial/plant glucose-1-phosphate adenylyltransferase family.</text>
</comment>
<feature type="site" description="Could play a key role in the communication between the regulatory and the substrate sites" evidence="9">
    <location>
        <position position="69"/>
    </location>
</feature>
<keyword evidence="8 9" id="KW-0119">Carbohydrate metabolism</keyword>
<evidence type="ECO:0000256" key="2">
    <source>
        <dbReference type="ARBA" id="ARBA00022600"/>
    </source>
</evidence>
<keyword evidence="7 9" id="KW-0320">Glycogen biosynthesis</keyword>
<dbReference type="AlphaFoldDB" id="A0A1I2QN28"/>
<comment type="function">
    <text evidence="9">Involved in the biosynthesis of ADP-glucose, a building block required for the elongation reactions to produce glycogen. Catalyzes the reaction between ATP and alpha-D-glucose 1-phosphate (G1P) to produce pyrophosphate and ADP-Glc.</text>
</comment>
<comment type="pathway">
    <text evidence="9">Glycan biosynthesis; glycogen biosynthesis.</text>
</comment>
<feature type="domain" description="Glucose-1-phosphate adenylyltransferase/Bifunctional protein GlmU-like C-terminal hexapeptide" evidence="11">
    <location>
        <begin position="298"/>
        <end position="372"/>
    </location>
</feature>
<feature type="binding site" evidence="9">
    <location>
        <position position="200"/>
    </location>
    <ligand>
        <name>alpha-D-glucose 1-phosphate</name>
        <dbReference type="ChEBI" id="CHEBI:58601"/>
    </ligand>
</feature>
<name>A0A1I2QN28_9LACO</name>
<dbReference type="InterPro" id="IPR011004">
    <property type="entry name" value="Trimer_LpxA-like_sf"/>
</dbReference>
<dbReference type="GO" id="GO:0005524">
    <property type="term" value="F:ATP binding"/>
    <property type="evidence" value="ECO:0007669"/>
    <property type="project" value="UniProtKB-KW"/>
</dbReference>
<dbReference type="InterPro" id="IPR011832">
    <property type="entry name" value="GlgDAde_trans"/>
</dbReference>
<dbReference type="EC" id="2.7.7.27" evidence="9"/>
<keyword evidence="3 9" id="KW-0808">Transferase</keyword>
<evidence type="ECO:0000256" key="9">
    <source>
        <dbReference type="HAMAP-Rule" id="MF_00624"/>
    </source>
</evidence>
<dbReference type="Proteomes" id="UP000182635">
    <property type="component" value="Unassembled WGS sequence"/>
</dbReference>
<dbReference type="PROSITE" id="PS00808">
    <property type="entry name" value="ADP_GLC_PYROPHOSPH_1"/>
    <property type="match status" value="1"/>
</dbReference>
<dbReference type="UniPathway" id="UPA00164"/>
<evidence type="ECO:0000256" key="7">
    <source>
        <dbReference type="ARBA" id="ARBA00023056"/>
    </source>
</evidence>
<evidence type="ECO:0000256" key="8">
    <source>
        <dbReference type="ARBA" id="ARBA00023277"/>
    </source>
</evidence>
<accession>A0A1I2QN28</accession>
<dbReference type="Pfam" id="PF24894">
    <property type="entry name" value="Hexapep_GlmU"/>
    <property type="match status" value="1"/>
</dbReference>
<dbReference type="PANTHER" id="PTHR43523:SF2">
    <property type="entry name" value="GLUCOSE-1-PHOSPHATE ADENYLYLTRANSFERASE"/>
    <property type="match status" value="1"/>
</dbReference>
<evidence type="ECO:0000256" key="5">
    <source>
        <dbReference type="ARBA" id="ARBA00022741"/>
    </source>
</evidence>
<protein>
    <recommendedName>
        <fullName evidence="9">Glucose-1-phosphate adenylyltransferase</fullName>
        <ecNumber evidence="9">2.7.7.27</ecNumber>
    </recommendedName>
    <alternativeName>
        <fullName evidence="9">ADP-glucose pyrophosphorylase</fullName>
        <shortName evidence="9">ADPGlc PPase</shortName>
    </alternativeName>
    <alternativeName>
        <fullName evidence="9">ADP-glucose synthase</fullName>
    </alternativeName>
</protein>
<gene>
    <name evidence="9" type="primary">glgC</name>
    <name evidence="12" type="ORF">SAMN02910432_00726</name>
</gene>
<dbReference type="GO" id="GO:0008878">
    <property type="term" value="F:glucose-1-phosphate adenylyltransferase activity"/>
    <property type="evidence" value="ECO:0007669"/>
    <property type="project" value="UniProtKB-UniRule"/>
</dbReference>
<feature type="binding site" evidence="9">
    <location>
        <position position="174"/>
    </location>
    <ligand>
        <name>alpha-D-glucose 1-phosphate</name>
        <dbReference type="ChEBI" id="CHEBI:58601"/>
    </ligand>
</feature>